<keyword evidence="2" id="KW-1185">Reference proteome</keyword>
<dbReference type="Proteomes" id="UP000789508">
    <property type="component" value="Unassembled WGS sequence"/>
</dbReference>
<evidence type="ECO:0000313" key="2">
    <source>
        <dbReference type="Proteomes" id="UP000789508"/>
    </source>
</evidence>
<name>A0A9N9G5B3_9GLOM</name>
<comment type="caution">
    <text evidence="1">The sequence shown here is derived from an EMBL/GenBank/DDBJ whole genome shotgun (WGS) entry which is preliminary data.</text>
</comment>
<proteinExistence type="predicted"/>
<gene>
    <name evidence="1" type="ORF">ALEPTO_LOCUS7329</name>
</gene>
<dbReference type="EMBL" id="CAJVPS010003111">
    <property type="protein sequence ID" value="CAG8582519.1"/>
    <property type="molecule type" value="Genomic_DNA"/>
</dbReference>
<reference evidence="1" key="1">
    <citation type="submission" date="2021-06" db="EMBL/GenBank/DDBJ databases">
        <authorList>
            <person name="Kallberg Y."/>
            <person name="Tangrot J."/>
            <person name="Rosling A."/>
        </authorList>
    </citation>
    <scope>NUCLEOTIDE SEQUENCE</scope>
    <source>
        <strain evidence="1">FL130A</strain>
    </source>
</reference>
<accession>A0A9N9G5B3</accession>
<sequence length="124" mass="13432">MSSSKCEIKVESSGEAFKKRNLASQIISEYLGSLGSLKRDVLAVSEPTLIKTSFSTDSEIIKKAFGNYIIIIRKDPPSSEALLAEICEATVILCLHVCRILCVSTYLSKTKTLSFVGPSSVLAL</sequence>
<protein>
    <submittedName>
        <fullName evidence="1">1785_t:CDS:1</fullName>
    </submittedName>
</protein>
<evidence type="ECO:0000313" key="1">
    <source>
        <dbReference type="EMBL" id="CAG8582519.1"/>
    </source>
</evidence>
<organism evidence="1 2">
    <name type="scientific">Ambispora leptoticha</name>
    <dbReference type="NCBI Taxonomy" id="144679"/>
    <lineage>
        <taxon>Eukaryota</taxon>
        <taxon>Fungi</taxon>
        <taxon>Fungi incertae sedis</taxon>
        <taxon>Mucoromycota</taxon>
        <taxon>Glomeromycotina</taxon>
        <taxon>Glomeromycetes</taxon>
        <taxon>Archaeosporales</taxon>
        <taxon>Ambisporaceae</taxon>
        <taxon>Ambispora</taxon>
    </lineage>
</organism>
<dbReference type="AlphaFoldDB" id="A0A9N9G5B3"/>